<feature type="region of interest" description="Disordered" evidence="1">
    <location>
        <begin position="1"/>
        <end position="51"/>
    </location>
</feature>
<dbReference type="Proteomes" id="UP001163046">
    <property type="component" value="Unassembled WGS sequence"/>
</dbReference>
<evidence type="ECO:0000313" key="3">
    <source>
        <dbReference type="Proteomes" id="UP001163046"/>
    </source>
</evidence>
<feature type="compositionally biased region" description="Basic and acidic residues" evidence="1">
    <location>
        <begin position="138"/>
        <end position="150"/>
    </location>
</feature>
<feature type="compositionally biased region" description="Basic residues" evidence="1">
    <location>
        <begin position="195"/>
        <end position="206"/>
    </location>
</feature>
<comment type="caution">
    <text evidence="2">The sequence shown here is derived from an EMBL/GenBank/DDBJ whole genome shotgun (WGS) entry which is preliminary data.</text>
</comment>
<organism evidence="2 3">
    <name type="scientific">Desmophyllum pertusum</name>
    <dbReference type="NCBI Taxonomy" id="174260"/>
    <lineage>
        <taxon>Eukaryota</taxon>
        <taxon>Metazoa</taxon>
        <taxon>Cnidaria</taxon>
        <taxon>Anthozoa</taxon>
        <taxon>Hexacorallia</taxon>
        <taxon>Scleractinia</taxon>
        <taxon>Caryophylliina</taxon>
        <taxon>Caryophylliidae</taxon>
        <taxon>Desmophyllum</taxon>
    </lineage>
</organism>
<dbReference type="EMBL" id="MU826353">
    <property type="protein sequence ID" value="KAJ7380419.1"/>
    <property type="molecule type" value="Genomic_DNA"/>
</dbReference>
<name>A0A9W9ZG56_9CNID</name>
<protein>
    <submittedName>
        <fullName evidence="2">Uncharacterized protein</fullName>
    </submittedName>
</protein>
<accession>A0A9W9ZG56</accession>
<dbReference type="OrthoDB" id="10673355at2759"/>
<dbReference type="AlphaFoldDB" id="A0A9W9ZG56"/>
<evidence type="ECO:0000313" key="2">
    <source>
        <dbReference type="EMBL" id="KAJ7380419.1"/>
    </source>
</evidence>
<gene>
    <name evidence="2" type="ORF">OS493_008876</name>
</gene>
<proteinExistence type="predicted"/>
<feature type="compositionally biased region" description="Basic and acidic residues" evidence="1">
    <location>
        <begin position="36"/>
        <end position="51"/>
    </location>
</feature>
<feature type="compositionally biased region" description="Low complexity" evidence="1">
    <location>
        <begin position="100"/>
        <end position="109"/>
    </location>
</feature>
<feature type="compositionally biased region" description="Low complexity" evidence="1">
    <location>
        <begin position="1"/>
        <end position="28"/>
    </location>
</feature>
<sequence length="206" mass="22842">MGVCCSTSAKQASASSSRHYVSVSSSPSLFPPGNEYKQDSVKEKSLQFEKAPERASVKDLINFYDGRSKSGFAEANADSMWIESREETGKQHQKVKKLLENNSQQWSEESSTESDEGGNKVMASKPRVSGAIQRLKKKDSTRQPKYKDEIMLSDNIDSILEKEIPEVPDEIQDHMPAAESNGRSSSGSGATPRPSAKRNRKKKIRN</sequence>
<reference evidence="2" key="1">
    <citation type="submission" date="2023-01" db="EMBL/GenBank/DDBJ databases">
        <title>Genome assembly of the deep-sea coral Lophelia pertusa.</title>
        <authorList>
            <person name="Herrera S."/>
            <person name="Cordes E."/>
        </authorList>
    </citation>
    <scope>NUCLEOTIDE SEQUENCE</scope>
    <source>
        <strain evidence="2">USNM1676648</strain>
        <tissue evidence="2">Polyp</tissue>
    </source>
</reference>
<feature type="region of interest" description="Disordered" evidence="1">
    <location>
        <begin position="85"/>
        <end position="206"/>
    </location>
</feature>
<evidence type="ECO:0000256" key="1">
    <source>
        <dbReference type="SAM" id="MobiDB-lite"/>
    </source>
</evidence>
<keyword evidence="3" id="KW-1185">Reference proteome</keyword>